<keyword evidence="1" id="KW-0378">Hydrolase</keyword>
<dbReference type="PANTHER" id="PTHR35336:SF5">
    <property type="entry name" value="ADENOSYLCOBINAMIDE AMIDOHYDROLASE"/>
    <property type="match status" value="1"/>
</dbReference>
<dbReference type="GO" id="GO:0016787">
    <property type="term" value="F:hydrolase activity"/>
    <property type="evidence" value="ECO:0007669"/>
    <property type="project" value="UniProtKB-KW"/>
</dbReference>
<gene>
    <name evidence="1" type="ORF">JD81_00161</name>
</gene>
<dbReference type="EMBL" id="VLLP01000001">
    <property type="protein sequence ID" value="TWJ26698.1"/>
    <property type="molecule type" value="Genomic_DNA"/>
</dbReference>
<accession>A0A562W9B4</accession>
<organism evidence="1 2">
    <name type="scientific">Micromonospora sagamiensis</name>
    <dbReference type="NCBI Taxonomy" id="47875"/>
    <lineage>
        <taxon>Bacteria</taxon>
        <taxon>Bacillati</taxon>
        <taxon>Actinomycetota</taxon>
        <taxon>Actinomycetes</taxon>
        <taxon>Micromonosporales</taxon>
        <taxon>Micromonosporaceae</taxon>
        <taxon>Micromonospora</taxon>
    </lineage>
</organism>
<dbReference type="InterPro" id="IPR002808">
    <property type="entry name" value="AdoCbi_amidolase"/>
</dbReference>
<reference evidence="1 2" key="1">
    <citation type="submission" date="2019-07" db="EMBL/GenBank/DDBJ databases">
        <title>R&amp;d 2014.</title>
        <authorList>
            <person name="Klenk H.-P."/>
        </authorList>
    </citation>
    <scope>NUCLEOTIDE SEQUENCE [LARGE SCALE GENOMIC DNA]</scope>
    <source>
        <strain evidence="1 2">DSM 43912</strain>
    </source>
</reference>
<dbReference type="Pfam" id="PF01955">
    <property type="entry name" value="CbiZ"/>
    <property type="match status" value="1"/>
</dbReference>
<dbReference type="Proteomes" id="UP000319728">
    <property type="component" value="Unassembled WGS sequence"/>
</dbReference>
<dbReference type="AlphaFoldDB" id="A0A562W9B4"/>
<dbReference type="PANTHER" id="PTHR35336">
    <property type="entry name" value="ADENOSYLCOBINAMIDE AMIDOHYDROLASE"/>
    <property type="match status" value="1"/>
</dbReference>
<sequence>MDLIKAYDPPFRPGGSAPPGAGRRVTGVLSEPFLTTRPEDGRDVPLLCWRADRPLYAITSAPLGGGIGVRHWVVNATVPMTYHRDDPADHLAGLARQLDLDGPGVGLLTGVDVAEVVARADGGVRVWATVGLGTPVQAAAPATPAAVEPVGTVNIVALVPVRLGDAALVNAVATATEAKTQAIVELGLPATGTPTDAVTVLCPTDGPVDSYGGPRSRWGAPLARAVHAAVLAGGAHEVVPWSDRLRLEESPGSVLFTRSAIPGSAADR</sequence>
<dbReference type="InterPro" id="IPR052209">
    <property type="entry name" value="CbiZ"/>
</dbReference>
<evidence type="ECO:0000313" key="2">
    <source>
        <dbReference type="Proteomes" id="UP000319728"/>
    </source>
</evidence>
<protein>
    <submittedName>
        <fullName evidence="1">Adenosylcobinamide amidohydrolase</fullName>
    </submittedName>
</protein>
<proteinExistence type="predicted"/>
<comment type="caution">
    <text evidence="1">The sequence shown here is derived from an EMBL/GenBank/DDBJ whole genome shotgun (WGS) entry which is preliminary data.</text>
</comment>
<name>A0A562W9B4_9ACTN</name>
<keyword evidence="2" id="KW-1185">Reference proteome</keyword>
<evidence type="ECO:0000313" key="1">
    <source>
        <dbReference type="EMBL" id="TWJ26698.1"/>
    </source>
</evidence>